<comment type="caution">
    <text evidence="1">The sequence shown here is derived from an EMBL/GenBank/DDBJ whole genome shotgun (WGS) entry which is preliminary data.</text>
</comment>
<accession>A0AAD4MHL5</accession>
<dbReference type="AlphaFoldDB" id="A0AAD4MHL5"/>
<evidence type="ECO:0000313" key="2">
    <source>
        <dbReference type="Proteomes" id="UP001201812"/>
    </source>
</evidence>
<sequence length="96" mass="11115">MQVTCRALRLVSEESYFMRKRVVWPKPEHELEYSVRMAIGLARGFYENVRITNGQLHVDVNNLNKSTPDFGHMLYRALHGHVDAAKVMDEGKKIVD</sequence>
<evidence type="ECO:0000313" key="1">
    <source>
        <dbReference type="EMBL" id="KAI1694841.1"/>
    </source>
</evidence>
<organism evidence="1 2">
    <name type="scientific">Ditylenchus destructor</name>
    <dbReference type="NCBI Taxonomy" id="166010"/>
    <lineage>
        <taxon>Eukaryota</taxon>
        <taxon>Metazoa</taxon>
        <taxon>Ecdysozoa</taxon>
        <taxon>Nematoda</taxon>
        <taxon>Chromadorea</taxon>
        <taxon>Rhabditida</taxon>
        <taxon>Tylenchina</taxon>
        <taxon>Tylenchomorpha</taxon>
        <taxon>Sphaerularioidea</taxon>
        <taxon>Anguinidae</taxon>
        <taxon>Anguininae</taxon>
        <taxon>Ditylenchus</taxon>
    </lineage>
</organism>
<dbReference type="EMBL" id="JAKKPZ010000465">
    <property type="protein sequence ID" value="KAI1694841.1"/>
    <property type="molecule type" value="Genomic_DNA"/>
</dbReference>
<protein>
    <submittedName>
        <fullName evidence="1">Uncharacterized protein</fullName>
    </submittedName>
</protein>
<dbReference type="Proteomes" id="UP001201812">
    <property type="component" value="Unassembled WGS sequence"/>
</dbReference>
<keyword evidence="2" id="KW-1185">Reference proteome</keyword>
<gene>
    <name evidence="1" type="ORF">DdX_19918</name>
</gene>
<proteinExistence type="predicted"/>
<reference evidence="1" key="1">
    <citation type="submission" date="2022-01" db="EMBL/GenBank/DDBJ databases">
        <title>Genome Sequence Resource for Two Populations of Ditylenchus destructor, the Migratory Endoparasitic Phytonematode.</title>
        <authorList>
            <person name="Zhang H."/>
            <person name="Lin R."/>
            <person name="Xie B."/>
        </authorList>
    </citation>
    <scope>NUCLEOTIDE SEQUENCE</scope>
    <source>
        <strain evidence="1">BazhouSP</strain>
    </source>
</reference>
<name>A0AAD4MHL5_9BILA</name>